<dbReference type="AlphaFoldDB" id="A0A7X4K728"/>
<organism evidence="2 3">
    <name type="scientific">Novosphingobium silvae</name>
    <dbReference type="NCBI Taxonomy" id="2692619"/>
    <lineage>
        <taxon>Bacteria</taxon>
        <taxon>Pseudomonadati</taxon>
        <taxon>Pseudomonadota</taxon>
        <taxon>Alphaproteobacteria</taxon>
        <taxon>Sphingomonadales</taxon>
        <taxon>Sphingomonadaceae</taxon>
        <taxon>Novosphingobium</taxon>
    </lineage>
</organism>
<protein>
    <recommendedName>
        <fullName evidence="1">DUF6894 domain-containing protein</fullName>
    </recommendedName>
</protein>
<accession>A0A7X4K728</accession>
<keyword evidence="3" id="KW-1185">Reference proteome</keyword>
<reference evidence="2 3" key="1">
    <citation type="submission" date="2019-12" db="EMBL/GenBank/DDBJ databases">
        <authorList>
            <person name="Feng G."/>
            <person name="Zhu H."/>
        </authorList>
    </citation>
    <scope>NUCLEOTIDE SEQUENCE [LARGE SCALE GENOMIC DNA]</scope>
    <source>
        <strain evidence="2 3">FGD1</strain>
    </source>
</reference>
<dbReference type="Pfam" id="PF21834">
    <property type="entry name" value="DUF6894"/>
    <property type="match status" value="1"/>
</dbReference>
<sequence length="79" mass="9012">MPRFYFHVQDGREQDFDGIELPDLDAARREAVRFAGYLIQNAAETLPAGELWSMQVCDEEGTRYLTLEFSVAIERALTA</sequence>
<gene>
    <name evidence="2" type="ORF">GR702_07395</name>
</gene>
<name>A0A7X4K728_9SPHN</name>
<proteinExistence type="predicted"/>
<dbReference type="RefSeq" id="WP_160985327.1">
    <property type="nucleotide sequence ID" value="NZ_WVTD01000004.1"/>
</dbReference>
<evidence type="ECO:0000313" key="2">
    <source>
        <dbReference type="EMBL" id="MYL97597.1"/>
    </source>
</evidence>
<feature type="domain" description="DUF6894" evidence="1">
    <location>
        <begin position="3"/>
        <end position="70"/>
    </location>
</feature>
<comment type="caution">
    <text evidence="2">The sequence shown here is derived from an EMBL/GenBank/DDBJ whole genome shotgun (WGS) entry which is preliminary data.</text>
</comment>
<evidence type="ECO:0000313" key="3">
    <source>
        <dbReference type="Proteomes" id="UP000465810"/>
    </source>
</evidence>
<dbReference type="InterPro" id="IPR054189">
    <property type="entry name" value="DUF6894"/>
</dbReference>
<dbReference type="Proteomes" id="UP000465810">
    <property type="component" value="Unassembled WGS sequence"/>
</dbReference>
<dbReference type="EMBL" id="WVTD01000004">
    <property type="protein sequence ID" value="MYL97597.1"/>
    <property type="molecule type" value="Genomic_DNA"/>
</dbReference>
<evidence type="ECO:0000259" key="1">
    <source>
        <dbReference type="Pfam" id="PF21834"/>
    </source>
</evidence>